<feature type="transmembrane region" description="Helical" evidence="1">
    <location>
        <begin position="49"/>
        <end position="68"/>
    </location>
</feature>
<keyword evidence="2" id="KW-1185">Reference proteome</keyword>
<accession>A0AB39ZEU8</accession>
<evidence type="ECO:0000313" key="3">
    <source>
        <dbReference type="RefSeq" id="XP_016934232.3"/>
    </source>
</evidence>
<keyword evidence="1" id="KW-1133">Transmembrane helix</keyword>
<reference evidence="3" key="2">
    <citation type="submission" date="2025-08" db="UniProtKB">
        <authorList>
            <consortium name="RefSeq"/>
        </authorList>
    </citation>
    <scope>IDENTIFICATION</scope>
</reference>
<proteinExistence type="predicted"/>
<organism evidence="2 3">
    <name type="scientific">Drosophila suzukii</name>
    <name type="common">Spotted-wing drosophila fruit fly</name>
    <dbReference type="NCBI Taxonomy" id="28584"/>
    <lineage>
        <taxon>Eukaryota</taxon>
        <taxon>Metazoa</taxon>
        <taxon>Ecdysozoa</taxon>
        <taxon>Arthropoda</taxon>
        <taxon>Hexapoda</taxon>
        <taxon>Insecta</taxon>
        <taxon>Pterygota</taxon>
        <taxon>Neoptera</taxon>
        <taxon>Endopterygota</taxon>
        <taxon>Diptera</taxon>
        <taxon>Brachycera</taxon>
        <taxon>Muscomorpha</taxon>
        <taxon>Ephydroidea</taxon>
        <taxon>Drosophilidae</taxon>
        <taxon>Drosophila</taxon>
        <taxon>Sophophora</taxon>
    </lineage>
</organism>
<reference evidence="2" key="1">
    <citation type="submission" date="2025-05" db="UniProtKB">
        <authorList>
            <consortium name="RefSeq"/>
        </authorList>
    </citation>
    <scope>NUCLEOTIDE SEQUENCE [LARGE SCALE GENOMIC DNA]</scope>
</reference>
<dbReference type="AlphaFoldDB" id="A0AB39ZEU8"/>
<gene>
    <name evidence="3" type="primary">LOC108013095</name>
</gene>
<evidence type="ECO:0000313" key="2">
    <source>
        <dbReference type="Proteomes" id="UP001652628"/>
    </source>
</evidence>
<dbReference type="RefSeq" id="XP_016934232.3">
    <property type="nucleotide sequence ID" value="XM_017078743.4"/>
</dbReference>
<keyword evidence="1" id="KW-0812">Transmembrane</keyword>
<name>A0AB39ZEU8_DROSZ</name>
<dbReference type="GeneID" id="108013095"/>
<evidence type="ECO:0000256" key="1">
    <source>
        <dbReference type="SAM" id="Phobius"/>
    </source>
</evidence>
<sequence>MFQNLWLKLGVPEKRYSMAGAPGVRDKLNLIVGGDICEVYRDGFNRGSFGFWCGLIGLAVFVISLVYFHMNRERIDPIE</sequence>
<protein>
    <submittedName>
        <fullName evidence="3">Uncharacterized protein</fullName>
    </submittedName>
</protein>
<keyword evidence="1" id="KW-0472">Membrane</keyword>
<dbReference type="Proteomes" id="UP001652628">
    <property type="component" value="Chromosome 2L"/>
</dbReference>